<dbReference type="GO" id="GO:0004713">
    <property type="term" value="F:protein tyrosine kinase activity"/>
    <property type="evidence" value="ECO:0007669"/>
    <property type="project" value="UniProtKB-KW"/>
</dbReference>
<organism evidence="14 15">
    <name type="scientific">Cyanoderma ruficeps</name>
    <name type="common">rufous-capped babbler</name>
    <dbReference type="NCBI Taxonomy" id="181631"/>
    <lineage>
        <taxon>Eukaryota</taxon>
        <taxon>Metazoa</taxon>
        <taxon>Chordata</taxon>
        <taxon>Craniata</taxon>
        <taxon>Vertebrata</taxon>
        <taxon>Euteleostomi</taxon>
        <taxon>Archelosauria</taxon>
        <taxon>Archosauria</taxon>
        <taxon>Dinosauria</taxon>
        <taxon>Saurischia</taxon>
        <taxon>Theropoda</taxon>
        <taxon>Coelurosauria</taxon>
        <taxon>Aves</taxon>
        <taxon>Neognathae</taxon>
        <taxon>Neoaves</taxon>
        <taxon>Telluraves</taxon>
        <taxon>Australaves</taxon>
        <taxon>Passeriformes</taxon>
        <taxon>Sylvioidea</taxon>
        <taxon>Timaliidae</taxon>
        <taxon>Cyanoderma</taxon>
    </lineage>
</organism>
<evidence type="ECO:0000256" key="5">
    <source>
        <dbReference type="ARBA" id="ARBA00022777"/>
    </source>
</evidence>
<keyword evidence="2" id="KW-0597">Phosphoprotein</keyword>
<evidence type="ECO:0000256" key="7">
    <source>
        <dbReference type="ARBA" id="ARBA00023137"/>
    </source>
</evidence>
<dbReference type="SUPFAM" id="SSF56112">
    <property type="entry name" value="Protein kinase-like (PK-like)"/>
    <property type="match status" value="1"/>
</dbReference>
<keyword evidence="4 11" id="KW-0547">Nucleotide-binding</keyword>
<dbReference type="Ensembl" id="ENSCRFT00000005498.1">
    <property type="protein sequence ID" value="ENSCRFP00000005295.1"/>
    <property type="gene ID" value="ENSCRFG00000004017.1"/>
</dbReference>
<evidence type="ECO:0000259" key="12">
    <source>
        <dbReference type="PROSITE" id="PS50011"/>
    </source>
</evidence>
<dbReference type="InterPro" id="IPR011009">
    <property type="entry name" value="Kinase-like_dom_sf"/>
</dbReference>
<comment type="catalytic activity">
    <reaction evidence="9">
        <text>L-threonyl-[protein] + ATP = O-phospho-L-threonyl-[protein] + ADP + H(+)</text>
        <dbReference type="Rhea" id="RHEA:46608"/>
        <dbReference type="Rhea" id="RHEA-COMP:11060"/>
        <dbReference type="Rhea" id="RHEA-COMP:11605"/>
        <dbReference type="ChEBI" id="CHEBI:15378"/>
        <dbReference type="ChEBI" id="CHEBI:30013"/>
        <dbReference type="ChEBI" id="CHEBI:30616"/>
        <dbReference type="ChEBI" id="CHEBI:61977"/>
        <dbReference type="ChEBI" id="CHEBI:456216"/>
        <dbReference type="EC" id="2.7.12.2"/>
    </reaction>
</comment>
<keyword evidence="7" id="KW-0829">Tyrosine-protein kinase</keyword>
<evidence type="ECO:0000256" key="2">
    <source>
        <dbReference type="ARBA" id="ARBA00022553"/>
    </source>
</evidence>
<dbReference type="InterPro" id="IPR053793">
    <property type="entry name" value="PB1-like"/>
</dbReference>
<dbReference type="AlphaFoldDB" id="A0A8C3NZP2"/>
<evidence type="ECO:0000256" key="8">
    <source>
        <dbReference type="ARBA" id="ARBA00049014"/>
    </source>
</evidence>
<dbReference type="Gene3D" id="3.10.20.90">
    <property type="entry name" value="Phosphatidylinositol 3-kinase Catalytic Subunit, Chain A, domain 1"/>
    <property type="match status" value="1"/>
</dbReference>
<dbReference type="GO" id="GO:0004674">
    <property type="term" value="F:protein serine/threonine kinase activity"/>
    <property type="evidence" value="ECO:0007669"/>
    <property type="project" value="UniProtKB-KW"/>
</dbReference>
<evidence type="ECO:0000256" key="10">
    <source>
        <dbReference type="ARBA" id="ARBA00051693"/>
    </source>
</evidence>
<dbReference type="PROSITE" id="PS50011">
    <property type="entry name" value="PROTEIN_KINASE_DOM"/>
    <property type="match status" value="1"/>
</dbReference>
<evidence type="ECO:0000256" key="11">
    <source>
        <dbReference type="PROSITE-ProRule" id="PRU10141"/>
    </source>
</evidence>
<dbReference type="CDD" id="cd06395">
    <property type="entry name" value="PB1_Map2k5"/>
    <property type="match status" value="1"/>
</dbReference>
<evidence type="ECO:0000313" key="14">
    <source>
        <dbReference type="Ensembl" id="ENSCRFP00000005295.1"/>
    </source>
</evidence>
<evidence type="ECO:0000259" key="13">
    <source>
        <dbReference type="PROSITE" id="PS51745"/>
    </source>
</evidence>
<comment type="catalytic activity">
    <reaction evidence="10">
        <text>L-tyrosyl-[protein] + ATP = O-phospho-L-tyrosyl-[protein] + ADP + H(+)</text>
        <dbReference type="Rhea" id="RHEA:10596"/>
        <dbReference type="Rhea" id="RHEA-COMP:10136"/>
        <dbReference type="Rhea" id="RHEA-COMP:20101"/>
        <dbReference type="ChEBI" id="CHEBI:15378"/>
        <dbReference type="ChEBI" id="CHEBI:30616"/>
        <dbReference type="ChEBI" id="CHEBI:46858"/>
        <dbReference type="ChEBI" id="CHEBI:61978"/>
        <dbReference type="ChEBI" id="CHEBI:456216"/>
        <dbReference type="EC" id="2.7.12.2"/>
    </reaction>
</comment>
<dbReference type="PANTHER" id="PTHR47238:SF4">
    <property type="entry name" value="MITOGEN-ACTIVATED PROTEIN KINASE KINASE 5"/>
    <property type="match status" value="1"/>
</dbReference>
<keyword evidence="3" id="KW-0808">Transferase</keyword>
<dbReference type="InterPro" id="IPR017441">
    <property type="entry name" value="Protein_kinase_ATP_BS"/>
</dbReference>
<proteinExistence type="predicted"/>
<dbReference type="FunFam" id="3.30.200.20:FF:000197">
    <property type="entry name" value="dual specificity mitogen-activated protein kinase kinase 5"/>
    <property type="match status" value="1"/>
</dbReference>
<reference evidence="14" key="1">
    <citation type="submission" date="2025-08" db="UniProtKB">
        <authorList>
            <consortium name="Ensembl"/>
        </authorList>
    </citation>
    <scope>IDENTIFICATION</scope>
</reference>
<keyword evidence="5" id="KW-0418">Kinase</keyword>
<dbReference type="PROSITE" id="PS00107">
    <property type="entry name" value="PROTEIN_KINASE_ATP"/>
    <property type="match status" value="1"/>
</dbReference>
<dbReference type="PROSITE" id="PS51745">
    <property type="entry name" value="PB1"/>
    <property type="match status" value="1"/>
</dbReference>
<dbReference type="FunFam" id="3.10.20.90:FF:000085">
    <property type="entry name" value="Dual specificity mitogen-activated protein kinase kinase 5"/>
    <property type="match status" value="1"/>
</dbReference>
<dbReference type="InterPro" id="IPR034851">
    <property type="entry name" value="PB1_MAP2K5"/>
</dbReference>
<evidence type="ECO:0000256" key="6">
    <source>
        <dbReference type="ARBA" id="ARBA00022840"/>
    </source>
</evidence>
<evidence type="ECO:0000256" key="3">
    <source>
        <dbReference type="ARBA" id="ARBA00022679"/>
    </source>
</evidence>
<reference evidence="14" key="2">
    <citation type="submission" date="2025-09" db="UniProtKB">
        <authorList>
            <consortium name="Ensembl"/>
        </authorList>
    </citation>
    <scope>IDENTIFICATION</scope>
</reference>
<evidence type="ECO:0000256" key="4">
    <source>
        <dbReference type="ARBA" id="ARBA00022741"/>
    </source>
</evidence>
<feature type="domain" description="Protein kinase" evidence="12">
    <location>
        <begin position="149"/>
        <end position="361"/>
    </location>
</feature>
<dbReference type="SMART" id="SM00666">
    <property type="entry name" value="PB1"/>
    <property type="match status" value="1"/>
</dbReference>
<protein>
    <submittedName>
        <fullName evidence="14">Mitogen-activated protein kinase kinase 5</fullName>
    </submittedName>
</protein>
<accession>A0A8C3NZP2</accession>
<dbReference type="Pfam" id="PF00564">
    <property type="entry name" value="PB1"/>
    <property type="match status" value="1"/>
</dbReference>
<evidence type="ECO:0000256" key="9">
    <source>
        <dbReference type="ARBA" id="ARBA00049299"/>
    </source>
</evidence>
<dbReference type="InterPro" id="IPR052468">
    <property type="entry name" value="Dual_spec_MAPK_kinase"/>
</dbReference>
<dbReference type="Gene3D" id="3.30.200.20">
    <property type="entry name" value="Phosphorylase Kinase, domain 1"/>
    <property type="match status" value="1"/>
</dbReference>
<evidence type="ECO:0000256" key="1">
    <source>
        <dbReference type="ARBA" id="ARBA00022527"/>
    </source>
</evidence>
<dbReference type="GO" id="GO:0004708">
    <property type="term" value="F:MAP kinase kinase activity"/>
    <property type="evidence" value="ECO:0007669"/>
    <property type="project" value="UniProtKB-EC"/>
</dbReference>
<dbReference type="InterPro" id="IPR000270">
    <property type="entry name" value="PB1_dom"/>
</dbReference>
<keyword evidence="1" id="KW-0723">Serine/threonine-protein kinase</keyword>
<dbReference type="SUPFAM" id="SSF54277">
    <property type="entry name" value="CAD &amp; PB1 domains"/>
    <property type="match status" value="1"/>
</dbReference>
<dbReference type="Proteomes" id="UP000694396">
    <property type="component" value="Unplaced"/>
</dbReference>
<dbReference type="InterPro" id="IPR000719">
    <property type="entry name" value="Prot_kinase_dom"/>
</dbReference>
<feature type="domain" description="PB1" evidence="13">
    <location>
        <begin position="18"/>
        <end position="109"/>
    </location>
</feature>
<evidence type="ECO:0000313" key="15">
    <source>
        <dbReference type="Proteomes" id="UP000694396"/>
    </source>
</evidence>
<dbReference type="SMART" id="SM00220">
    <property type="entry name" value="S_TKc"/>
    <property type="match status" value="1"/>
</dbReference>
<dbReference type="GO" id="GO:0005524">
    <property type="term" value="F:ATP binding"/>
    <property type="evidence" value="ECO:0007669"/>
    <property type="project" value="UniProtKB-UniRule"/>
</dbReference>
<feature type="binding site" evidence="11">
    <location>
        <position position="178"/>
    </location>
    <ligand>
        <name>ATP</name>
        <dbReference type="ChEBI" id="CHEBI:30616"/>
    </ligand>
</feature>
<name>A0A8C3NZP2_9PASS</name>
<comment type="catalytic activity">
    <reaction evidence="8">
        <text>L-seryl-[protein] + ATP = O-phospho-L-seryl-[protein] + ADP + H(+)</text>
        <dbReference type="Rhea" id="RHEA:17989"/>
        <dbReference type="Rhea" id="RHEA-COMP:9863"/>
        <dbReference type="Rhea" id="RHEA-COMP:11604"/>
        <dbReference type="ChEBI" id="CHEBI:15378"/>
        <dbReference type="ChEBI" id="CHEBI:29999"/>
        <dbReference type="ChEBI" id="CHEBI:30616"/>
        <dbReference type="ChEBI" id="CHEBI:83421"/>
        <dbReference type="ChEBI" id="CHEBI:456216"/>
        <dbReference type="EC" id="2.7.12.2"/>
    </reaction>
</comment>
<dbReference type="Pfam" id="PF00069">
    <property type="entry name" value="Pkinase"/>
    <property type="match status" value="2"/>
</dbReference>
<keyword evidence="15" id="KW-1185">Reference proteome</keyword>
<sequence>MLWLLCGPCGAMDSQALVIRIKIPDGAAVDWTVHSAPQLLFRDVLDVIGQVLPDATTTAFEYEDEDGDRITVRSDEEMKAMLSYYYSTVMEQQVNGQLIEPLQIYPRVKPPRLFKRIAFYLVCFFCSLKKSSAELKKILANGQMNEQDIRYRDILGHGNGGTVYKAYHVRSGKILAVKVIPLDITLELQKQIMSELEILYKCDSSYIIGFYGAFFVENRISLCTEFMDDVKPSNMLVNTRGQVKLCDFGVSTQLVNSIAKTYVGTNAYMAPERISGEQYGIHSDVWSLGISFMELALGRFPYPQSCSLLLTALLVSLQSQESPVLPAGEFSEPFVHFITQCMKKQPKERPAPEDLMGHPFVVQFNDGNAEVVSMWVCRMLEERRAQGGQ</sequence>
<keyword evidence="6 11" id="KW-0067">ATP-binding</keyword>
<dbReference type="PANTHER" id="PTHR47238">
    <property type="entry name" value="MITOGEN-ACTIVATED PROTEIN KINASE KINASE 5"/>
    <property type="match status" value="1"/>
</dbReference>
<dbReference type="Gene3D" id="1.10.510.10">
    <property type="entry name" value="Transferase(Phosphotransferase) domain 1"/>
    <property type="match status" value="1"/>
</dbReference>